<sequence>MGLPLTLTAGTVVPPEGYQAPVVSKVQIVFSMVAHHHFLESRINQFGGPSGHTRYAVPHLVYEPLVTVSNPGGGAMDLTGEDAPRVRIWDPPVGFRFKRGSSYLRPGFSAGEFHGLARFQIASQYSTSARKSFIVQLGGLNTSSTPERRLTLAAGSSRTFAPWVESQWNWAVETAGGFVPYAFYDWNDAKVFTWKDPRAAVPGFGDMGFFCAPGWNTRAGFQVDHLSQTNTGTGTGWVSPLLTENVSVESRALRVVTDAAASDFQIDLLRSNSVDGALSTIQELKINLNDLVQPATTLATDPTAAATFKVGDILQTPNDFTAGGKHPFAVLTLIAKPSALADGSLQQLGTIQNAQNFYDLRFDPIDSFADVAAIHNLTPVPSSPTILSSYRSGDRFTLSFAAPAGTSTWKAVGGVNPAVLADDLTSRTTFTPDPIEPHLYQVEIDTTGLGPRYFVRLEEVPVP</sequence>
<name>A0ABU9AT82_9BACT</name>
<keyword evidence="2" id="KW-1185">Reference proteome</keyword>
<dbReference type="EMBL" id="JBBUKT010000003">
    <property type="protein sequence ID" value="MEK7950952.1"/>
    <property type="molecule type" value="Genomic_DNA"/>
</dbReference>
<accession>A0ABU9AT82</accession>
<proteinExistence type="predicted"/>
<organism evidence="1 2">
    <name type="scientific">Luteolibacter soli</name>
    <dbReference type="NCBI Taxonomy" id="3135280"/>
    <lineage>
        <taxon>Bacteria</taxon>
        <taxon>Pseudomonadati</taxon>
        <taxon>Verrucomicrobiota</taxon>
        <taxon>Verrucomicrobiia</taxon>
        <taxon>Verrucomicrobiales</taxon>
        <taxon>Verrucomicrobiaceae</taxon>
        <taxon>Luteolibacter</taxon>
    </lineage>
</organism>
<gene>
    <name evidence="1" type="ORF">WKV53_10615</name>
</gene>
<dbReference type="Proteomes" id="UP001371305">
    <property type="component" value="Unassembled WGS sequence"/>
</dbReference>
<evidence type="ECO:0000313" key="2">
    <source>
        <dbReference type="Proteomes" id="UP001371305"/>
    </source>
</evidence>
<comment type="caution">
    <text evidence="1">The sequence shown here is derived from an EMBL/GenBank/DDBJ whole genome shotgun (WGS) entry which is preliminary data.</text>
</comment>
<reference evidence="1 2" key="1">
    <citation type="submission" date="2024-04" db="EMBL/GenBank/DDBJ databases">
        <title>Luteolibacter sp. isolated from soil.</title>
        <authorList>
            <person name="An J."/>
        </authorList>
    </citation>
    <scope>NUCLEOTIDE SEQUENCE [LARGE SCALE GENOMIC DNA]</scope>
    <source>
        <strain evidence="1 2">Y139</strain>
    </source>
</reference>
<protein>
    <submittedName>
        <fullName evidence="1">Uncharacterized protein</fullName>
    </submittedName>
</protein>
<evidence type="ECO:0000313" key="1">
    <source>
        <dbReference type="EMBL" id="MEK7950952.1"/>
    </source>
</evidence>